<dbReference type="AlphaFoldDB" id="A0AAD9XT43"/>
<organism evidence="2 3">
    <name type="scientific">Dipteronia dyeriana</name>
    <dbReference type="NCBI Taxonomy" id="168575"/>
    <lineage>
        <taxon>Eukaryota</taxon>
        <taxon>Viridiplantae</taxon>
        <taxon>Streptophyta</taxon>
        <taxon>Embryophyta</taxon>
        <taxon>Tracheophyta</taxon>
        <taxon>Spermatophyta</taxon>
        <taxon>Magnoliopsida</taxon>
        <taxon>eudicotyledons</taxon>
        <taxon>Gunneridae</taxon>
        <taxon>Pentapetalae</taxon>
        <taxon>rosids</taxon>
        <taxon>malvids</taxon>
        <taxon>Sapindales</taxon>
        <taxon>Sapindaceae</taxon>
        <taxon>Hippocastanoideae</taxon>
        <taxon>Acereae</taxon>
        <taxon>Dipteronia</taxon>
    </lineage>
</organism>
<evidence type="ECO:0000256" key="1">
    <source>
        <dbReference type="SAM" id="MobiDB-lite"/>
    </source>
</evidence>
<evidence type="ECO:0000313" key="2">
    <source>
        <dbReference type="EMBL" id="KAK2665055.1"/>
    </source>
</evidence>
<feature type="compositionally biased region" description="Polar residues" evidence="1">
    <location>
        <begin position="76"/>
        <end position="85"/>
    </location>
</feature>
<accession>A0AAD9XT43</accession>
<comment type="caution">
    <text evidence="2">The sequence shown here is derived from an EMBL/GenBank/DDBJ whole genome shotgun (WGS) entry which is preliminary data.</text>
</comment>
<feature type="region of interest" description="Disordered" evidence="1">
    <location>
        <begin position="35"/>
        <end position="95"/>
    </location>
</feature>
<protein>
    <submittedName>
        <fullName evidence="2">Uncharacterized protein</fullName>
    </submittedName>
</protein>
<feature type="compositionally biased region" description="Basic and acidic residues" evidence="1">
    <location>
        <begin position="1"/>
        <end position="13"/>
    </location>
</feature>
<gene>
    <name evidence="2" type="ORF">Ddye_003629</name>
</gene>
<keyword evidence="3" id="KW-1185">Reference proteome</keyword>
<feature type="region of interest" description="Disordered" evidence="1">
    <location>
        <begin position="1"/>
        <end position="21"/>
    </location>
</feature>
<dbReference type="EMBL" id="JANJYI010000001">
    <property type="protein sequence ID" value="KAK2665055.1"/>
    <property type="molecule type" value="Genomic_DNA"/>
</dbReference>
<proteinExistence type="predicted"/>
<feature type="compositionally biased region" description="Pro residues" evidence="1">
    <location>
        <begin position="40"/>
        <end position="63"/>
    </location>
</feature>
<sequence>MDGRINLKIESGKKKWPLLPPPASPLLPLLLPLMSLLSSPSPPSSPLPASQPSPPLSPPPPSSNIPMEVVMGCSGQLESAVTGPSNKRGRGGGDV</sequence>
<reference evidence="2" key="1">
    <citation type="journal article" date="2023" name="Plant J.">
        <title>Genome sequences and population genomics provide insights into the demographic history, inbreeding, and mutation load of two 'living fossil' tree species of Dipteronia.</title>
        <authorList>
            <person name="Feng Y."/>
            <person name="Comes H.P."/>
            <person name="Chen J."/>
            <person name="Zhu S."/>
            <person name="Lu R."/>
            <person name="Zhang X."/>
            <person name="Li P."/>
            <person name="Qiu J."/>
            <person name="Olsen K.M."/>
            <person name="Qiu Y."/>
        </authorList>
    </citation>
    <scope>NUCLEOTIDE SEQUENCE</scope>
    <source>
        <strain evidence="2">KIB01</strain>
    </source>
</reference>
<evidence type="ECO:0000313" key="3">
    <source>
        <dbReference type="Proteomes" id="UP001280121"/>
    </source>
</evidence>
<dbReference type="Proteomes" id="UP001280121">
    <property type="component" value="Unassembled WGS sequence"/>
</dbReference>
<name>A0AAD9XT43_9ROSI</name>